<proteinExistence type="predicted"/>
<evidence type="ECO:0000313" key="2">
    <source>
        <dbReference type="EMBL" id="OGM27173.1"/>
    </source>
</evidence>
<keyword evidence="1" id="KW-0472">Membrane</keyword>
<dbReference type="AlphaFoldDB" id="A0A1F7YIR8"/>
<organism evidence="2 3">
    <name type="scientific">Candidatus Woesebacteria bacterium RIFCSPHIGHO2_01_FULL_40_22</name>
    <dbReference type="NCBI Taxonomy" id="1802499"/>
    <lineage>
        <taxon>Bacteria</taxon>
        <taxon>Candidatus Woeseibacteriota</taxon>
    </lineage>
</organism>
<sequence length="177" mass="21147">MRKYLITHLAFLLAFFLLITLLKHWFSLIYLYFWAGGMVGFAFPLVDHLLYAYVLRPEEVVSERIRYMIRKRELKNALNFIILTRHERSKLILHTAYFQAFFFVLAFWVITSSGSIFGRGLVLAFSLHLFIDQVIDFMDKRDIGIWFKDLPIIMDQQKIRIYMITNILLLCFLGFFL</sequence>
<feature type="transmembrane region" description="Helical" evidence="1">
    <location>
        <begin position="32"/>
        <end position="54"/>
    </location>
</feature>
<gene>
    <name evidence="2" type="ORF">A2628_03995</name>
</gene>
<evidence type="ECO:0000313" key="3">
    <source>
        <dbReference type="Proteomes" id="UP000179221"/>
    </source>
</evidence>
<keyword evidence="1" id="KW-1133">Transmembrane helix</keyword>
<keyword evidence="1" id="KW-0812">Transmembrane</keyword>
<feature type="transmembrane region" description="Helical" evidence="1">
    <location>
        <begin position="159"/>
        <end position="176"/>
    </location>
</feature>
<comment type="caution">
    <text evidence="2">The sequence shown here is derived from an EMBL/GenBank/DDBJ whole genome shotgun (WGS) entry which is preliminary data.</text>
</comment>
<name>A0A1F7YIR8_9BACT</name>
<dbReference type="Proteomes" id="UP000179221">
    <property type="component" value="Unassembled WGS sequence"/>
</dbReference>
<dbReference type="EMBL" id="MGGL01000005">
    <property type="protein sequence ID" value="OGM27173.1"/>
    <property type="molecule type" value="Genomic_DNA"/>
</dbReference>
<evidence type="ECO:0000256" key="1">
    <source>
        <dbReference type="SAM" id="Phobius"/>
    </source>
</evidence>
<accession>A0A1F7YIR8</accession>
<feature type="transmembrane region" description="Helical" evidence="1">
    <location>
        <begin position="5"/>
        <end position="26"/>
    </location>
</feature>
<reference evidence="2 3" key="1">
    <citation type="journal article" date="2016" name="Nat. Commun.">
        <title>Thousands of microbial genomes shed light on interconnected biogeochemical processes in an aquifer system.</title>
        <authorList>
            <person name="Anantharaman K."/>
            <person name="Brown C.T."/>
            <person name="Hug L.A."/>
            <person name="Sharon I."/>
            <person name="Castelle C.J."/>
            <person name="Probst A.J."/>
            <person name="Thomas B.C."/>
            <person name="Singh A."/>
            <person name="Wilkins M.J."/>
            <person name="Karaoz U."/>
            <person name="Brodie E.L."/>
            <person name="Williams K.H."/>
            <person name="Hubbard S.S."/>
            <person name="Banfield J.F."/>
        </authorList>
    </citation>
    <scope>NUCLEOTIDE SEQUENCE [LARGE SCALE GENOMIC DNA]</scope>
</reference>
<protein>
    <submittedName>
        <fullName evidence="2">Uncharacterized protein</fullName>
    </submittedName>
</protein>